<dbReference type="Proteomes" id="UP000235826">
    <property type="component" value="Chromosome"/>
</dbReference>
<proteinExistence type="predicted"/>
<feature type="transmembrane region" description="Helical" evidence="1">
    <location>
        <begin position="93"/>
        <end position="115"/>
    </location>
</feature>
<keyword evidence="3" id="KW-1185">Reference proteome</keyword>
<keyword evidence="1" id="KW-0472">Membrane</keyword>
<evidence type="ECO:0000313" key="2">
    <source>
        <dbReference type="EMBL" id="AUP79866.1"/>
    </source>
</evidence>
<dbReference type="KEGG" id="fek:C1H87_14595"/>
<accession>A0A2K9PS28</accession>
<protein>
    <submittedName>
        <fullName evidence="2">Uncharacterized protein</fullName>
    </submittedName>
</protein>
<dbReference type="EMBL" id="CP025791">
    <property type="protein sequence ID" value="AUP79866.1"/>
    <property type="molecule type" value="Genomic_DNA"/>
</dbReference>
<keyword evidence="1" id="KW-0812">Transmembrane</keyword>
<organism evidence="2 3">
    <name type="scientific">Flavivirga eckloniae</name>
    <dbReference type="NCBI Taxonomy" id="1803846"/>
    <lineage>
        <taxon>Bacteria</taxon>
        <taxon>Pseudomonadati</taxon>
        <taxon>Bacteroidota</taxon>
        <taxon>Flavobacteriia</taxon>
        <taxon>Flavobacteriales</taxon>
        <taxon>Flavobacteriaceae</taxon>
        <taxon>Flavivirga</taxon>
    </lineage>
</organism>
<gene>
    <name evidence="2" type="ORF">C1H87_14595</name>
</gene>
<reference evidence="2 3" key="1">
    <citation type="submission" date="2018-01" db="EMBL/GenBank/DDBJ databases">
        <title>Complete genome sequence of Flavivirga eckloniae ECD14 isolated from seaweed Ecklonia cava.</title>
        <authorList>
            <person name="Lee J.H."/>
            <person name="Baik K.S."/>
            <person name="Seong C.N."/>
        </authorList>
    </citation>
    <scope>NUCLEOTIDE SEQUENCE [LARGE SCALE GENOMIC DNA]</scope>
    <source>
        <strain evidence="2 3">ECD14</strain>
    </source>
</reference>
<keyword evidence="1" id="KW-1133">Transmembrane helix</keyword>
<dbReference type="OrthoDB" id="1139350at2"/>
<name>A0A2K9PS28_9FLAO</name>
<sequence length="117" mass="13741">MSEKLVTVKEVVLKNNCPECYNNEGLRLIFKQKIIDTRFYRSLTSQVKYEIECRVCNSIIYPVKWDDNIERVFDYHKKLFVPKRASTYLKKTSWVTIILTIVAAIAAIILTAYPFDL</sequence>
<evidence type="ECO:0000313" key="3">
    <source>
        <dbReference type="Proteomes" id="UP000235826"/>
    </source>
</evidence>
<evidence type="ECO:0000256" key="1">
    <source>
        <dbReference type="SAM" id="Phobius"/>
    </source>
</evidence>
<dbReference type="RefSeq" id="WP_102756518.1">
    <property type="nucleotide sequence ID" value="NZ_CP025791.1"/>
</dbReference>
<dbReference type="AlphaFoldDB" id="A0A2K9PS28"/>